<protein>
    <submittedName>
        <fullName evidence="1">Uncharacterized protein</fullName>
    </submittedName>
</protein>
<dbReference type="Proteomes" id="UP001579974">
    <property type="component" value="Unassembled WGS sequence"/>
</dbReference>
<name>A0ABV5ABE8_9BACL</name>
<proteinExistence type="predicted"/>
<keyword evidence="2" id="KW-1185">Reference proteome</keyword>
<organism evidence="1 2">
    <name type="scientific">Alicyclobacillus fastidiosus</name>
    <dbReference type="NCBI Taxonomy" id="392011"/>
    <lineage>
        <taxon>Bacteria</taxon>
        <taxon>Bacillati</taxon>
        <taxon>Bacillota</taxon>
        <taxon>Bacilli</taxon>
        <taxon>Bacillales</taxon>
        <taxon>Alicyclobacillaceae</taxon>
        <taxon>Alicyclobacillus</taxon>
    </lineage>
</organism>
<evidence type="ECO:0000313" key="1">
    <source>
        <dbReference type="EMBL" id="MFB5189539.1"/>
    </source>
</evidence>
<reference evidence="1 2" key="1">
    <citation type="journal article" date="2024" name="Int. J. Mol. Sci.">
        <title>Exploration of Alicyclobacillus spp. Genome in Search of Antibiotic Resistance.</title>
        <authorList>
            <person name="Bucka-Kolendo J."/>
            <person name="Kiousi D.E."/>
            <person name="Dekowska A."/>
            <person name="Mikolajczuk-Szczyrba A."/>
            <person name="Karadedos D.M."/>
            <person name="Michael P."/>
            <person name="Galanis A."/>
            <person name="Sokolowska B."/>
        </authorList>
    </citation>
    <scope>NUCLEOTIDE SEQUENCE [LARGE SCALE GENOMIC DNA]</scope>
    <source>
        <strain evidence="1 2">KKP 3000</strain>
    </source>
</reference>
<comment type="caution">
    <text evidence="1">The sequence shown here is derived from an EMBL/GenBank/DDBJ whole genome shotgun (WGS) entry which is preliminary data.</text>
</comment>
<evidence type="ECO:0000313" key="2">
    <source>
        <dbReference type="Proteomes" id="UP001579974"/>
    </source>
</evidence>
<sequence length="176" mass="19400">MLDLEKGCRTLLLELFKLSQKTRLDEHILLPQQVAMILRVDLADTIVFVDFLEKKGYIRCGRPVGSHYSWIKLTSQGLELVMNPANLDTVFDVNAADETPMIALGAATLDKIAEGTDVPDETVLEIGQSLSDVVQALRQQNDEPLRAFLSDLILRGGIDTTMVGVKALLAAHGVEW</sequence>
<dbReference type="RefSeq" id="WP_275475400.1">
    <property type="nucleotide sequence ID" value="NZ_CP162940.1"/>
</dbReference>
<gene>
    <name evidence="1" type="ORF">KKP3000_002811</name>
</gene>
<accession>A0ABV5ABE8</accession>
<dbReference type="EMBL" id="JBDXSU010000003">
    <property type="protein sequence ID" value="MFB5189539.1"/>
    <property type="molecule type" value="Genomic_DNA"/>
</dbReference>